<gene>
    <name evidence="3" type="ORF">MEDL_24089</name>
</gene>
<sequence length="1060" mass="118283">MINNTFKRIRTIQPKHSKQPELLIECCLHDIRPANETGAWSEESISTFVKMTENHTLNLVVVREVNNVLHVDLSKPPNEDIKDDRPISVRDSLVFLELAKFISPDSGNVVGQTATRRTFIKPEPKSRGCSFTGLVTCAGDPSAFYVQEITEDSTYFAQLMGQMQDRYNRDMGDLWFIYCPQMDMPCVCKYSGDDMWYRAKVIGIPGNKQVDVQYVDFGNTERVPTGQLFIDLMFTGPVHYDASTGQLLIDLMFTGPVHYDASTGQLLIDLMFTGPVHYDASTGQLLIDLMFTGPVHYDASTGQLLIDLMFTGPVHYDASTGQLLIDLMFTGPVHYDASTGQLFIDLMFTGPVHYDASTGQLLIDLMFTGPVHYDASTGQLLIDLMFTGPVHYDASTGQLFIDLMFTGPVHYDASTGQLLIDLMFTGPVHYDASTGQLFIDLMFTGPVHYDASTGQLLIDLMFTGPVHYDASTGQLLIDLMFTGPVHYDASTGQLLIDLMFTGPVHYDASTGQLFIDLMFTGPVHYDASTVQLRGVLGLHGIHCMYALPCRLTDITPASTDWSSECNSWWIRKVTMKVFSVHVTDVKGPELNVILQDDTGICTINGELVGAGHAISTGKGSSAVPPQYLQPVIDSSDESVSVRSESLSSRSGSYVTPISSPLKLETSPNPLRQQQLPARRDIGLSPNQPQSGTSPRRQQPPRQQQSPARHDVGLSPKLPQLRLSPGKDVASSSPVKSLSPQKKSQILQKNIIKVQVVLGRIHQNHLCVLMLKKPSSTPLSPLLVKLVTHLILNPQPWELEVIISQFTSPTDFYVQLATAGENGLNSLMEDIGNEYRLSEDQWVTWEVGNFCAARHPDDKRWYRAKILSMPHKSLAEVFMVDYGYICQVGVSEIRPLQKPFLKQMCYAFSCHLADIVSAGDMKKWSRTACEFMAEEVKNMKMYIQKKGNTQNDSLPIDLLMEEDISETALEPSRKHYYSLTDKLIEKGLAIPINRRKKKILVEAEAAKIKKIQPVCYWKPAVKPMSSSILGMPAYVDFEGIIWVQELKENGRFIISFFHFNC</sequence>
<dbReference type="AlphaFoldDB" id="A0A8S3RMZ6"/>
<keyword evidence="4" id="KW-1185">Reference proteome</keyword>
<dbReference type="Proteomes" id="UP000683360">
    <property type="component" value="Unassembled WGS sequence"/>
</dbReference>
<dbReference type="Gene3D" id="2.40.50.90">
    <property type="match status" value="3"/>
</dbReference>
<feature type="compositionally biased region" description="Polar residues" evidence="1">
    <location>
        <begin position="729"/>
        <end position="740"/>
    </location>
</feature>
<feature type="compositionally biased region" description="Low complexity" evidence="1">
    <location>
        <begin position="687"/>
        <end position="706"/>
    </location>
</feature>
<protein>
    <submittedName>
        <fullName evidence="3">TDRD1_4_6_7</fullName>
    </submittedName>
</protein>
<feature type="compositionally biased region" description="Polar residues" evidence="1">
    <location>
        <begin position="665"/>
        <end position="675"/>
    </location>
</feature>
<feature type="compositionally biased region" description="Low complexity" evidence="1">
    <location>
        <begin position="639"/>
        <end position="652"/>
    </location>
</feature>
<dbReference type="SMART" id="SM00333">
    <property type="entry name" value="TUDOR"/>
    <property type="match status" value="2"/>
</dbReference>
<dbReference type="EMBL" id="CAJPWZ010001218">
    <property type="protein sequence ID" value="CAG2210005.1"/>
    <property type="molecule type" value="Genomic_DNA"/>
</dbReference>
<dbReference type="OrthoDB" id="5800423at2759"/>
<evidence type="ECO:0000256" key="1">
    <source>
        <dbReference type="SAM" id="MobiDB-lite"/>
    </source>
</evidence>
<dbReference type="InterPro" id="IPR035437">
    <property type="entry name" value="SNase_OB-fold_sf"/>
</dbReference>
<dbReference type="PANTHER" id="PTHR16442:SF1">
    <property type="entry name" value="RING FINGER PROTEIN 17"/>
    <property type="match status" value="1"/>
</dbReference>
<organism evidence="3 4">
    <name type="scientific">Mytilus edulis</name>
    <name type="common">Blue mussel</name>
    <dbReference type="NCBI Taxonomy" id="6550"/>
    <lineage>
        <taxon>Eukaryota</taxon>
        <taxon>Metazoa</taxon>
        <taxon>Spiralia</taxon>
        <taxon>Lophotrochozoa</taxon>
        <taxon>Mollusca</taxon>
        <taxon>Bivalvia</taxon>
        <taxon>Autobranchia</taxon>
        <taxon>Pteriomorphia</taxon>
        <taxon>Mytilida</taxon>
        <taxon>Mytiloidea</taxon>
        <taxon>Mytilidae</taxon>
        <taxon>Mytilinae</taxon>
        <taxon>Mytilus</taxon>
    </lineage>
</organism>
<evidence type="ECO:0000259" key="2">
    <source>
        <dbReference type="PROSITE" id="PS50304"/>
    </source>
</evidence>
<accession>A0A8S3RMZ6</accession>
<dbReference type="Pfam" id="PF00567">
    <property type="entry name" value="TUDOR"/>
    <property type="match status" value="2"/>
</dbReference>
<dbReference type="Gene3D" id="2.30.30.140">
    <property type="match status" value="2"/>
</dbReference>
<feature type="region of interest" description="Disordered" evidence="1">
    <location>
        <begin position="639"/>
        <end position="740"/>
    </location>
</feature>
<evidence type="ECO:0000313" key="4">
    <source>
        <dbReference type="Proteomes" id="UP000683360"/>
    </source>
</evidence>
<feature type="domain" description="Tudor" evidence="2">
    <location>
        <begin position="179"/>
        <end position="237"/>
    </location>
</feature>
<name>A0A8S3RMZ6_MYTED</name>
<reference evidence="3" key="1">
    <citation type="submission" date="2021-03" db="EMBL/GenBank/DDBJ databases">
        <authorList>
            <person name="Bekaert M."/>
        </authorList>
    </citation>
    <scope>NUCLEOTIDE SEQUENCE</scope>
</reference>
<feature type="domain" description="Tudor" evidence="2">
    <location>
        <begin position="843"/>
        <end position="902"/>
    </location>
</feature>
<dbReference type="PANTHER" id="PTHR16442">
    <property type="entry name" value="RING FINGER PROTEIN 17"/>
    <property type="match status" value="1"/>
</dbReference>
<dbReference type="InterPro" id="IPR002999">
    <property type="entry name" value="Tudor"/>
</dbReference>
<proteinExistence type="predicted"/>
<dbReference type="SUPFAM" id="SSF63748">
    <property type="entry name" value="Tudor/PWWP/MBT"/>
    <property type="match status" value="2"/>
</dbReference>
<dbReference type="PROSITE" id="PS50304">
    <property type="entry name" value="TUDOR"/>
    <property type="match status" value="2"/>
</dbReference>
<comment type="caution">
    <text evidence="3">The sequence shown here is derived from an EMBL/GenBank/DDBJ whole genome shotgun (WGS) entry which is preliminary data.</text>
</comment>
<evidence type="ECO:0000313" key="3">
    <source>
        <dbReference type="EMBL" id="CAG2210005.1"/>
    </source>
</evidence>